<feature type="region of interest" description="Disordered" evidence="1">
    <location>
        <begin position="1"/>
        <end position="21"/>
    </location>
</feature>
<organism evidence="3 4">
    <name type="scientific">Thiohalorhabdus methylotrophus</name>
    <dbReference type="NCBI Taxonomy" id="3242694"/>
    <lineage>
        <taxon>Bacteria</taxon>
        <taxon>Pseudomonadati</taxon>
        <taxon>Pseudomonadota</taxon>
        <taxon>Gammaproteobacteria</taxon>
        <taxon>Thiohalorhabdales</taxon>
        <taxon>Thiohalorhabdaceae</taxon>
        <taxon>Thiohalorhabdus</taxon>
    </lineage>
</organism>
<dbReference type="PANTHER" id="PTHR43798:SF33">
    <property type="entry name" value="HYDROLASE, PUTATIVE (AFU_ORTHOLOGUE AFUA_2G14860)-RELATED"/>
    <property type="match status" value="1"/>
</dbReference>
<dbReference type="InterPro" id="IPR050266">
    <property type="entry name" value="AB_hydrolase_sf"/>
</dbReference>
<evidence type="ECO:0000313" key="3">
    <source>
        <dbReference type="EMBL" id="MFA9461575.1"/>
    </source>
</evidence>
<reference evidence="3 4" key="1">
    <citation type="submission" date="2024-08" db="EMBL/GenBank/DDBJ databases">
        <title>Whole-genome sequencing of halo(alkali)philic microorganisms from hypersaline lakes.</title>
        <authorList>
            <person name="Sorokin D.Y."/>
            <person name="Merkel A.Y."/>
            <person name="Messina E."/>
            <person name="Yakimov M."/>
        </authorList>
    </citation>
    <scope>NUCLEOTIDE SEQUENCE [LARGE SCALE GENOMIC DNA]</scope>
    <source>
        <strain evidence="3 4">Cl-TMA</strain>
    </source>
</reference>
<dbReference type="InterPro" id="IPR000073">
    <property type="entry name" value="AB_hydrolase_1"/>
</dbReference>
<feature type="domain" description="AB hydrolase-1" evidence="2">
    <location>
        <begin position="82"/>
        <end position="376"/>
    </location>
</feature>
<dbReference type="InterPro" id="IPR000639">
    <property type="entry name" value="Epox_hydrolase-like"/>
</dbReference>
<keyword evidence="3" id="KW-0378">Hydrolase</keyword>
<dbReference type="EMBL" id="JBGUAW010000008">
    <property type="protein sequence ID" value="MFA9461575.1"/>
    <property type="molecule type" value="Genomic_DNA"/>
</dbReference>
<proteinExistence type="predicted"/>
<dbReference type="InterPro" id="IPR029058">
    <property type="entry name" value="AB_hydrolase_fold"/>
</dbReference>
<dbReference type="RefSeq" id="WP_373656360.1">
    <property type="nucleotide sequence ID" value="NZ_JBGUAW010000008.1"/>
</dbReference>
<dbReference type="Proteomes" id="UP001575181">
    <property type="component" value="Unassembled WGS sequence"/>
</dbReference>
<evidence type="ECO:0000259" key="2">
    <source>
        <dbReference type="Pfam" id="PF00561"/>
    </source>
</evidence>
<keyword evidence="4" id="KW-1185">Reference proteome</keyword>
<evidence type="ECO:0000256" key="1">
    <source>
        <dbReference type="SAM" id="MobiDB-lite"/>
    </source>
</evidence>
<comment type="caution">
    <text evidence="3">The sequence shown here is derived from an EMBL/GenBank/DDBJ whole genome shotgun (WGS) entry which is preliminary data.</text>
</comment>
<gene>
    <name evidence="3" type="ORF">ACERLL_12155</name>
</gene>
<dbReference type="GO" id="GO:0016787">
    <property type="term" value="F:hydrolase activity"/>
    <property type="evidence" value="ECO:0007669"/>
    <property type="project" value="UniProtKB-KW"/>
</dbReference>
<dbReference type="PANTHER" id="PTHR43798">
    <property type="entry name" value="MONOACYLGLYCEROL LIPASE"/>
    <property type="match status" value="1"/>
</dbReference>
<dbReference type="Gene3D" id="3.40.50.1820">
    <property type="entry name" value="alpha/beta hydrolase"/>
    <property type="match status" value="1"/>
</dbReference>
<sequence length="428" mass="47839">MTAQPHNAYTALSHHPERAAGNEVDRSIYRNPGPMTFGRFPFQGPTQGLVPTGDRDSSGWPTQAEWTDRFEIAWTKHGDQGPLVLMLHGVPCNRGQWEEVQRLLAPFCETINVDMLGMGESSKPRRYGEKIGAGVDQAIPEGKATQWDWANDVDYLEALMQHEYPGRKFFLIADDWGAGIASHYAARLSDRLLGLIELDAIAFDGYPVNEIQAIGRAAMLPNDEEGDRQFAAAFGAFDQALVQILKTMVHNKQVYNQYKLRLLTFPYVDVDYARNRNGDGVTDVFRSATAPLNFHNIRVLSDRAAALSPAQLLPYDPDRQPLGVDYSAIHCPCLIAWGENDTMMPAAQIHRYANVLGTDNVQTALIPNAGHFAHTDQPRRVAETMIDFMRRVVGRKNMGDIYLGNEGIWKGDERAMINELRTLDGIEV</sequence>
<dbReference type="PRINTS" id="PR00412">
    <property type="entry name" value="EPOXHYDRLASE"/>
</dbReference>
<protein>
    <submittedName>
        <fullName evidence="3">Alpha/beta fold hydrolase</fullName>
    </submittedName>
</protein>
<evidence type="ECO:0000313" key="4">
    <source>
        <dbReference type="Proteomes" id="UP001575181"/>
    </source>
</evidence>
<dbReference type="SUPFAM" id="SSF53474">
    <property type="entry name" value="alpha/beta-Hydrolases"/>
    <property type="match status" value="1"/>
</dbReference>
<dbReference type="Pfam" id="PF00561">
    <property type="entry name" value="Abhydrolase_1"/>
    <property type="match status" value="1"/>
</dbReference>
<accession>A0ABV4TW71</accession>
<name>A0ABV4TW71_9GAMM</name>